<evidence type="ECO:0000313" key="5">
    <source>
        <dbReference type="Proteomes" id="UP000683417"/>
    </source>
</evidence>
<feature type="transmembrane region" description="Helical" evidence="2">
    <location>
        <begin position="906"/>
        <end position="932"/>
    </location>
</feature>
<feature type="transmembrane region" description="Helical" evidence="2">
    <location>
        <begin position="1137"/>
        <end position="1163"/>
    </location>
</feature>
<feature type="transmembrane region" description="Helical" evidence="2">
    <location>
        <begin position="1472"/>
        <end position="1491"/>
    </location>
</feature>
<accession>A0A9W4CU36</accession>
<feature type="compositionally biased region" description="Basic and acidic residues" evidence="1">
    <location>
        <begin position="1420"/>
        <end position="1433"/>
    </location>
</feature>
<dbReference type="InterPro" id="IPR009081">
    <property type="entry name" value="PP-bd_ACP"/>
</dbReference>
<dbReference type="GO" id="GO:0006631">
    <property type="term" value="P:fatty acid metabolic process"/>
    <property type="evidence" value="ECO:0007669"/>
    <property type="project" value="TreeGrafter"/>
</dbReference>
<reference evidence="4" key="1">
    <citation type="submission" date="2020-10" db="EMBL/GenBank/DDBJ databases">
        <authorList>
            <person name="Muller C M."/>
        </authorList>
    </citation>
    <scope>NUCLEOTIDE SEQUENCE</scope>
    <source>
        <strain evidence="4">THUN-12</strain>
    </source>
</reference>
<dbReference type="SMART" id="SM00823">
    <property type="entry name" value="PKS_PP"/>
    <property type="match status" value="1"/>
</dbReference>
<feature type="region of interest" description="Disordered" evidence="1">
    <location>
        <begin position="1401"/>
        <end position="1433"/>
    </location>
</feature>
<feature type="transmembrane region" description="Helical" evidence="2">
    <location>
        <begin position="1190"/>
        <end position="1217"/>
    </location>
</feature>
<evidence type="ECO:0000313" key="4">
    <source>
        <dbReference type="EMBL" id="CAD6498738.1"/>
    </source>
</evidence>
<dbReference type="PANTHER" id="PTHR43201">
    <property type="entry name" value="ACYL-COA SYNTHETASE"/>
    <property type="match status" value="1"/>
</dbReference>
<name>A0A9W4CU36_BLUGR</name>
<dbReference type="Pfam" id="PF00550">
    <property type="entry name" value="PP-binding"/>
    <property type="match status" value="1"/>
</dbReference>
<feature type="domain" description="Carrier" evidence="3">
    <location>
        <begin position="800"/>
        <end position="877"/>
    </location>
</feature>
<feature type="transmembrane region" description="Helical" evidence="2">
    <location>
        <begin position="1523"/>
        <end position="1551"/>
    </location>
</feature>
<protein>
    <submittedName>
        <fullName evidence="4">BgTH12-04399</fullName>
    </submittedName>
</protein>
<dbReference type="Pfam" id="PF00501">
    <property type="entry name" value="AMP-binding"/>
    <property type="match status" value="1"/>
</dbReference>
<evidence type="ECO:0000256" key="2">
    <source>
        <dbReference type="SAM" id="Phobius"/>
    </source>
</evidence>
<feature type="compositionally biased region" description="Polar residues" evidence="1">
    <location>
        <begin position="1410"/>
        <end position="1419"/>
    </location>
</feature>
<dbReference type="GO" id="GO:0031956">
    <property type="term" value="F:medium-chain fatty acid-CoA ligase activity"/>
    <property type="evidence" value="ECO:0007669"/>
    <property type="project" value="TreeGrafter"/>
</dbReference>
<gene>
    <name evidence="4" type="ORF">BGTH12_LOCUS96</name>
</gene>
<proteinExistence type="predicted"/>
<keyword evidence="2" id="KW-0812">Transmembrane</keyword>
<keyword evidence="2" id="KW-0472">Membrane</keyword>
<comment type="caution">
    <text evidence="4">The sequence shown here is derived from an EMBL/GenBank/DDBJ whole genome shotgun (WGS) entry which is preliminary data.</text>
</comment>
<evidence type="ECO:0000259" key="3">
    <source>
        <dbReference type="PROSITE" id="PS50075"/>
    </source>
</evidence>
<dbReference type="PROSITE" id="PS50075">
    <property type="entry name" value="CARRIER"/>
    <property type="match status" value="1"/>
</dbReference>
<dbReference type="EMBL" id="CAJHIT010000001">
    <property type="protein sequence ID" value="CAD6498738.1"/>
    <property type="molecule type" value="Genomic_DNA"/>
</dbReference>
<evidence type="ECO:0000256" key="1">
    <source>
        <dbReference type="SAM" id="MobiDB-lite"/>
    </source>
</evidence>
<organism evidence="4 5">
    <name type="scientific">Blumeria graminis f. sp. triticale</name>
    <dbReference type="NCBI Taxonomy" id="1689686"/>
    <lineage>
        <taxon>Eukaryota</taxon>
        <taxon>Fungi</taxon>
        <taxon>Dikarya</taxon>
        <taxon>Ascomycota</taxon>
        <taxon>Pezizomycotina</taxon>
        <taxon>Leotiomycetes</taxon>
        <taxon>Erysiphales</taxon>
        <taxon>Erysiphaceae</taxon>
        <taxon>Blumeria</taxon>
    </lineage>
</organism>
<dbReference type="InterPro" id="IPR000873">
    <property type="entry name" value="AMP-dep_synth/lig_dom"/>
</dbReference>
<dbReference type="GO" id="GO:0031177">
    <property type="term" value="F:phosphopantetheine binding"/>
    <property type="evidence" value="ECO:0007669"/>
    <property type="project" value="InterPro"/>
</dbReference>
<sequence>MSKRLKYSADIATCRWHSTQQRFVDNLHLKSPPMDAYETDRDTWDEVALKNFLPADEINLFHSWKACLQNNANFSDVLSQIPSPSYPSCLPALCFCAALRSCDEAWPKIEVLSAYTKLWQTLPEAVKSSSDTIAASFVSRLQEVFFGYIKSPLLLFKASDSPALINPTTEQSISHKELSTFVRAFRIPYRSSKLSPSKLRVALALPNGFLLGLACLAVSSYHTAAPINITGGMRQFRSDLELIQPEVVLVLEHDIQKLGLDQDWVLKTGLVVLTVETNTLMTFTIPPPSDITHRPVDECCPNKSTDTAFLLLTSGTSGTKKLVPVSTLSLLIGVSCVIRSWGLSPDDSCINMMPLNHVGGIVRNLFAPIFSGGSTILCPSFDPNLFWDLVQSNQGTWYYASPSMHTSILAEEEFRDYVHSNSKIRLVCNAAGALLPALALKLQKTFGCTILPSYGMTECMPISTPPLDYVLGRPGTSGISCGPEIAIMDDENKALSSGEIGRICVRGGGTFAGYLEAGQISQNTLTRNGWFDTGDLGYLDGDSYLYLTGRGKEVINRGGEIISPFEVEEAIITASQSTSSAIYNRVKEVLAFSAPHEVLQEVVGVVIVPDSRRPRPDIRMLHSALNDVIHASKIPFVIVYMEALPMYNNKVIRIRLGERMNLESLRDNSKLPQRHFSAICPPANSSLESRIVTIPCKIDAQLIKESINQIFSSEFDLHVGIQPESGLSEVIIAPKDDQKLSSDLKMTVNEQLYLNVDGYQIPADILIIDFPIPWINSTTVDEVELSGIINRCKTKTANTNGASATQVKIIAAMAEVLGIPNHVIGPGSDFFQIGGDSLSAGRLLSTLRRDFNIRIPIHQLFVMSTVQDLSTLANEIVLTSATKSDEIPTSEVDHEPIKMCSSTNPMVLIIQLLPIIFFYPIKMAFWFTMFIYSLSIISDYWRESNLLAQLLTLLVALSLSRLSTQIASPVFGIILKWVIIGRYKAGSYPMWGTYHTRWWIVDKILMIYGKGVFRYSHVSRLFYYRALGARIGQGVTIERGTNIGEYDLLDIDDDVYLDRCTCRPFACEKNTTMFLGKIKLGRNSSVGLKSYVAAGSTLPADTFIGPNSSSYEINDAEDDNRGDTNGKVPEPHILLKILAIYPVQIMVLSISAIPWIMAIIGMVDSKPSGNSHNGVLTIIKWLASPRRIAFHYLAVLFHQILNPIVRFLSVVCVKLILDKICGKTTDSKISNLSSLQIFRIGMLDALNPSQALQSVVKLFGNHYELTSVSARALGAKVGKRVYWPGRGPSVQDYDLLEIGDDVVFGSRSYLLTRDGISLASVKIGAGSMIADRVVINPGTVIGYRAVLGSGTTTRRRQFCAPETVWIGKKNGNAICLSQEKIAGTTQSLEFKEAFVFPDEEDQPYRKETNTSDMVGSETTEQPHEEISSNETRKKGLHAESYDPSLGYEYPKELDGKTISPFGRAFYAHQAPYHVLTLPTIFLYSSLSIFLTRALWNISTTVNLVLYFLAKSTGLLWRRPSRSLIIYGLNVCLMSTFMVFVTISAIVIVVAAKWIVIGRRQPGNYDWDKSSYCQRWQLFLTIEGFRSRCLGGNGVLNLFTGTYYIVLYYRLLGARIGNNTALFAGGCPSAFITEPDLLVIGNRVAIDDASLVAHINSRGTFDLRTLEIADGAVLRSGSRLLSGASMGRNSRLLEHTLIMAGDRADEGLTYQGWPAEVYTNNGVA</sequence>
<dbReference type="Proteomes" id="UP000683417">
    <property type="component" value="Unassembled WGS sequence"/>
</dbReference>
<dbReference type="InterPro" id="IPR020806">
    <property type="entry name" value="PKS_PP-bd"/>
</dbReference>
<keyword evidence="2" id="KW-1133">Transmembrane helix</keyword>
<dbReference type="PANTHER" id="PTHR43201:SF10">
    <property type="entry name" value="CARRIER DOMAIN-CONTAINING PROTEIN"/>
    <property type="match status" value="1"/>
</dbReference>